<dbReference type="EMBL" id="CP119321">
    <property type="protein sequence ID" value="WEK14944.1"/>
    <property type="molecule type" value="Genomic_DNA"/>
</dbReference>
<name>A0AAJ6B598_9MICO</name>
<dbReference type="AlphaFoldDB" id="A0AAJ6B598"/>
<gene>
    <name evidence="2" type="ORF">P0Y48_07070</name>
</gene>
<accession>A0AAJ6B598</accession>
<keyword evidence="2" id="KW-0347">Helicase</keyword>
<evidence type="ECO:0000259" key="1">
    <source>
        <dbReference type="Pfam" id="PF13625"/>
    </source>
</evidence>
<sequence length="574" mass="61058">MAAPDARTLATHLASLDDAALTELLTVRRIPATAAWDDFFDAADALLDPVSIARGVAALPRDDAAALLDAVTASAAGREASVPAGPRREVLTRRALVAPDGVPYGAVVAGWASLPTADTTPPATPAGEDEAHAAERAFAAATSLADILHAALATPLSRIGSGALGATERRRLIEDGAVDSPDAADDLVEIAATAGLLSDVDRHWIVTTDGDRWLGERTVTRWHHVALRLRAALPTAVVSADGWLEVSEWRSAYPFDPAWPARADRWRALLQRWAVIGPDGRSAAWAEGVRDGAGGDESALQALLPAEVDRVFLQNDLTAIAPGPLEPQLDRRLRTMALRETRAQASTYRFTAETLSAALTTGETADSVRRFLADLSLTGVPQPLEYEIDRSARRHGSIRVGPDWSGRTQVTALDPAMLPALAVDQALRPLGLTPHGDVLLSRSSPDTVFWMLADARYPVVAVDADGAVRTLDRRRLAPTPPDATASPDAYAPLRERLRAAHAADADSAWLGRELEQAVRARAVLTIVVRMPDGGEREITMEATGLGGGRLRGRDRVADVERTLPVSSIASVRPA</sequence>
<evidence type="ECO:0000313" key="2">
    <source>
        <dbReference type="EMBL" id="WEK14944.1"/>
    </source>
</evidence>
<evidence type="ECO:0000313" key="3">
    <source>
        <dbReference type="Proteomes" id="UP001213972"/>
    </source>
</evidence>
<dbReference type="GO" id="GO:0004386">
    <property type="term" value="F:helicase activity"/>
    <property type="evidence" value="ECO:0007669"/>
    <property type="project" value="UniProtKB-KW"/>
</dbReference>
<keyword evidence="2" id="KW-0378">Hydrolase</keyword>
<proteinExistence type="predicted"/>
<protein>
    <submittedName>
        <fullName evidence="2">Helicase-associated domain-containing protein</fullName>
    </submittedName>
</protein>
<dbReference type="Proteomes" id="UP001213972">
    <property type="component" value="Chromosome"/>
</dbReference>
<dbReference type="InterPro" id="IPR032830">
    <property type="entry name" value="XPB/Ssl2_N"/>
</dbReference>
<feature type="domain" description="Helicase XPB/Ssl2 N-terminal" evidence="1">
    <location>
        <begin position="312"/>
        <end position="432"/>
    </location>
</feature>
<dbReference type="Pfam" id="PF13625">
    <property type="entry name" value="Helicase_C_3"/>
    <property type="match status" value="1"/>
</dbReference>
<keyword evidence="2" id="KW-0067">ATP-binding</keyword>
<keyword evidence="2" id="KW-0547">Nucleotide-binding</keyword>
<organism evidence="2 3">
    <name type="scientific">Candidatus Microbacterium phytovorans</name>
    <dbReference type="NCBI Taxonomy" id="3121374"/>
    <lineage>
        <taxon>Bacteria</taxon>
        <taxon>Bacillati</taxon>
        <taxon>Actinomycetota</taxon>
        <taxon>Actinomycetes</taxon>
        <taxon>Micrococcales</taxon>
        <taxon>Microbacteriaceae</taxon>
        <taxon>Microbacterium</taxon>
    </lineage>
</organism>
<reference evidence="2" key="1">
    <citation type="submission" date="2023-03" db="EMBL/GenBank/DDBJ databases">
        <title>Andean soil-derived lignocellulolytic bacterial consortium as a source of novel taxa and putative plastic-active enzymes.</title>
        <authorList>
            <person name="Diaz-Garcia L."/>
            <person name="Chuvochina M."/>
            <person name="Feuerriegel G."/>
            <person name="Bunk B."/>
            <person name="Sproer C."/>
            <person name="Streit W.R."/>
            <person name="Rodriguez L.M."/>
            <person name="Overmann J."/>
            <person name="Jimenez D.J."/>
        </authorList>
    </citation>
    <scope>NUCLEOTIDE SEQUENCE</scope>
    <source>
        <strain evidence="2">MAG 4610</strain>
    </source>
</reference>